<feature type="domain" description="MaoC-like" evidence="2">
    <location>
        <begin position="12"/>
        <end position="129"/>
    </location>
</feature>
<comment type="similarity">
    <text evidence="1">Belongs to the enoyl-CoA hydratase/isomerase family.</text>
</comment>
<evidence type="ECO:0000259" key="2">
    <source>
        <dbReference type="Pfam" id="PF01575"/>
    </source>
</evidence>
<protein>
    <submittedName>
        <fullName evidence="3">MaoC family dehydratase</fullName>
    </submittedName>
</protein>
<organism evidence="3 4">
    <name type="scientific">Kibdelosporangium aridum</name>
    <dbReference type="NCBI Taxonomy" id="2030"/>
    <lineage>
        <taxon>Bacteria</taxon>
        <taxon>Bacillati</taxon>
        <taxon>Actinomycetota</taxon>
        <taxon>Actinomycetes</taxon>
        <taxon>Pseudonocardiales</taxon>
        <taxon>Pseudonocardiaceae</taxon>
        <taxon>Kibdelosporangium</taxon>
    </lineage>
</organism>
<proteinExistence type="inferred from homology"/>
<dbReference type="PANTHER" id="PTHR42993">
    <property type="entry name" value="MAOC-LIKE DEHYDRATASE DOMAIN-CONTAINING PROTEIN"/>
    <property type="match status" value="1"/>
</dbReference>
<evidence type="ECO:0000313" key="4">
    <source>
        <dbReference type="Proteomes" id="UP000287547"/>
    </source>
</evidence>
<dbReference type="SUPFAM" id="SSF54637">
    <property type="entry name" value="Thioesterase/thiol ester dehydrase-isomerase"/>
    <property type="match status" value="1"/>
</dbReference>
<dbReference type="InterPro" id="IPR002539">
    <property type="entry name" value="MaoC-like_dom"/>
</dbReference>
<dbReference type="Proteomes" id="UP000287547">
    <property type="component" value="Unassembled WGS sequence"/>
</dbReference>
<dbReference type="InterPro" id="IPR039375">
    <property type="entry name" value="NodN-like"/>
</dbReference>
<evidence type="ECO:0000313" key="3">
    <source>
        <dbReference type="EMBL" id="RSM85550.1"/>
    </source>
</evidence>
<dbReference type="InterPro" id="IPR029069">
    <property type="entry name" value="HotDog_dom_sf"/>
</dbReference>
<dbReference type="Gene3D" id="3.10.129.10">
    <property type="entry name" value="Hotdog Thioesterase"/>
    <property type="match status" value="1"/>
</dbReference>
<evidence type="ECO:0000256" key="1">
    <source>
        <dbReference type="ARBA" id="ARBA00005254"/>
    </source>
</evidence>
<dbReference type="RefSeq" id="WP_037257225.1">
    <property type="nucleotide sequence ID" value="NZ_QHKI01000012.1"/>
</dbReference>
<dbReference type="AlphaFoldDB" id="A0A428ZC41"/>
<dbReference type="Pfam" id="PF01575">
    <property type="entry name" value="MaoC_dehydratas"/>
    <property type="match status" value="1"/>
</dbReference>
<gene>
    <name evidence="3" type="ORF">DMH04_17535</name>
</gene>
<comment type="caution">
    <text evidence="3">The sequence shown here is derived from an EMBL/GenBank/DDBJ whole genome shotgun (WGS) entry which is preliminary data.</text>
</comment>
<dbReference type="EMBL" id="QHKI01000012">
    <property type="protein sequence ID" value="RSM85550.1"/>
    <property type="molecule type" value="Genomic_DNA"/>
</dbReference>
<dbReference type="PANTHER" id="PTHR42993:SF1">
    <property type="entry name" value="MAOC-LIKE DEHYDRATASE DOMAIN-CONTAINING PROTEIN"/>
    <property type="match status" value="1"/>
</dbReference>
<reference evidence="3 4" key="1">
    <citation type="submission" date="2018-05" db="EMBL/GenBank/DDBJ databases">
        <title>Evolution of GPA BGCs.</title>
        <authorList>
            <person name="Waglechner N."/>
            <person name="Wright G.D."/>
        </authorList>
    </citation>
    <scope>NUCLEOTIDE SEQUENCE [LARGE SCALE GENOMIC DNA]</scope>
    <source>
        <strain evidence="3 4">A82846</strain>
    </source>
</reference>
<dbReference type="CDD" id="cd03450">
    <property type="entry name" value="NodN"/>
    <property type="match status" value="1"/>
</dbReference>
<accession>A0A428ZC41</accession>
<dbReference type="OrthoDB" id="9801735at2"/>
<name>A0A428ZC41_KIBAR</name>
<sequence>MRVFKDVDELAAAKGEVLGTGEWREITQEAVNLFADATGDHQWIHVDVEKAKAGPFGGPIAHGYMTLSLVPVLVKDIYKIENVAMVVNYGSNKVRFPSPVRVGARVRATSELLDITDVQGGKQAVTKVTVEIEDSDKPACVAEIVSRIIR</sequence>